<dbReference type="Proteomes" id="UP000576209">
    <property type="component" value="Unassembled WGS sequence"/>
</dbReference>
<keyword evidence="1" id="KW-0732">Signal</keyword>
<dbReference type="PANTHER" id="PTHR16026">
    <property type="entry name" value="CARTILAGE ACIDIC PROTEIN 1"/>
    <property type="match status" value="1"/>
</dbReference>
<reference evidence="5 6" key="1">
    <citation type="submission" date="2020-08" db="EMBL/GenBank/DDBJ databases">
        <title>Genomic Encyclopedia of Type Strains, Phase IV (KMG-IV): sequencing the most valuable type-strain genomes for metagenomic binning, comparative biology and taxonomic classification.</title>
        <authorList>
            <person name="Goeker M."/>
        </authorList>
    </citation>
    <scope>NUCLEOTIDE SEQUENCE [LARGE SCALE GENOMIC DNA]</scope>
    <source>
        <strain evidence="5 6">DSM 105137</strain>
    </source>
</reference>
<evidence type="ECO:0000256" key="1">
    <source>
        <dbReference type="ARBA" id="ARBA00022729"/>
    </source>
</evidence>
<keyword evidence="2" id="KW-0677">Repeat</keyword>
<evidence type="ECO:0000313" key="6">
    <source>
        <dbReference type="Proteomes" id="UP000576209"/>
    </source>
</evidence>
<dbReference type="InterPro" id="IPR011519">
    <property type="entry name" value="UnbV_ASPIC"/>
</dbReference>
<dbReference type="SUPFAM" id="SSF69318">
    <property type="entry name" value="Integrin alpha N-terminal domain"/>
    <property type="match status" value="3"/>
</dbReference>
<evidence type="ECO:0000256" key="3">
    <source>
        <dbReference type="ARBA" id="ARBA00023180"/>
    </source>
</evidence>
<dbReference type="InterPro" id="IPR013517">
    <property type="entry name" value="FG-GAP"/>
</dbReference>
<dbReference type="InterPro" id="IPR028994">
    <property type="entry name" value="Integrin_alpha_N"/>
</dbReference>
<accession>A0A840E065</accession>
<keyword evidence="3" id="KW-0325">Glycoprotein</keyword>
<dbReference type="PROSITE" id="PS51257">
    <property type="entry name" value="PROKAR_LIPOPROTEIN"/>
    <property type="match status" value="1"/>
</dbReference>
<feature type="domain" description="ASPIC/UnbV" evidence="4">
    <location>
        <begin position="520"/>
        <end position="587"/>
    </location>
</feature>
<evidence type="ECO:0000259" key="4">
    <source>
        <dbReference type="Pfam" id="PF07593"/>
    </source>
</evidence>
<dbReference type="EMBL" id="JACIFF010000002">
    <property type="protein sequence ID" value="MBB4078621.1"/>
    <property type="molecule type" value="Genomic_DNA"/>
</dbReference>
<evidence type="ECO:0000313" key="5">
    <source>
        <dbReference type="EMBL" id="MBB4078621.1"/>
    </source>
</evidence>
<dbReference type="PANTHER" id="PTHR16026:SF0">
    <property type="entry name" value="CARTILAGE ACIDIC PROTEIN 1"/>
    <property type="match status" value="1"/>
</dbReference>
<sequence>MAYRCILPLLLCLSVVGCRNDRSAQPARISGFTHLSAADSGIDFANTITESDSLNYFTYPYLFLGNGVAAADFDRDGLTDLFFTGAQVGNRMYRNLGDFAFGDITTTAGLEESDLWATGVTTLDINADGWMDLYVCAAGPGDNRQNRLYLNQTDGTFREAAAEYGLADESHSMQATALDYDGDGLVDLLVANYANVPVTQGNEFYGDRMRINAPEESIHLYRNTGRDTFVDVTEAAGLQRFSLALGVVAQDFNGDGLPDLYISNDFNVPDYFFVNRGDGSFSEELAESFPHTSMFGMGIDAGDLNNDGRADLVQLDMTAADYRRAKTNMASMRPEAFYRGVELGFHYQYMQNTLQLNRGNGVDGRARFSDVAQLSGVAATDWSWGTLLADLDNDGYRDLFITNGIKRDVNNNDVNASFRSGNFFGGSADRDYRLLPSRPIANFCFRNPGTVPAPFEQVQTQWGLDQPGFSQGVVAADLDNDGDLDLVLNNMDAPAGIYRNEVTSNYLKVSLTGPPSDPLALNARVQVFTGDTVQTAELTLTRGYFSAQPRELHFGLGDRPTVDSIVVRWRDGSSSQIGPQSANQTITVSYADDRIVENQVAPPPPPFADITSLTGLDFRHQEDDFDEFQYQPLLPHRYSRLGPGMAVGDVNGDGLDDLFCGGARRQNSQLYLQTIDGKFESAGPSYQFADAELEVTGALFFDADGDGDDDLYVVHGGNDRQQSAATLQDRLYVNTPGGLVAAPAALPDLVVSGQAVAATDFDGDGDLDLFVGGRLVPGRYPHSPTSHLLLNEGGTVDAPRFRDVTAQRCPALSAAGMITSATWADVDGDGRPDLLTAGEWTAVTVYLQRADGSFEARPAAPDRTGWYYALTAADVDQDGDIDLLAGNLGQNYKYRADDTHSFEVYANDFDGNGREDIVLSKSDGSTQLPLRGRECSAQQIPAISKRFTTYSAFADADLRDIYGEALETSLHYVASDFSHQWFENDGSGRFQVHQLPASTQISSINSIVPLDYNGDAYPDFLLAGNLLHAEVETTRNDAGYGSILLGGPDGPQATVAPHESGLWLYGEVRGVPSLNIQGQPALVIARNGLMPVIYARQ</sequence>
<dbReference type="AlphaFoldDB" id="A0A840E065"/>
<proteinExistence type="predicted"/>
<name>A0A840E065_9BACT</name>
<dbReference type="Pfam" id="PF07593">
    <property type="entry name" value="UnbV_ASPIC"/>
    <property type="match status" value="1"/>
</dbReference>
<dbReference type="InterPro" id="IPR013519">
    <property type="entry name" value="Int_alpha_beta-p"/>
</dbReference>
<keyword evidence="6" id="KW-1185">Reference proteome</keyword>
<dbReference type="Pfam" id="PF13517">
    <property type="entry name" value="FG-GAP_3"/>
    <property type="match status" value="4"/>
</dbReference>
<dbReference type="InterPro" id="IPR027039">
    <property type="entry name" value="Crtac1"/>
</dbReference>
<gene>
    <name evidence="5" type="ORF">GGR28_001234</name>
</gene>
<dbReference type="Gene3D" id="2.130.10.130">
    <property type="entry name" value="Integrin alpha, N-terminal"/>
    <property type="match status" value="4"/>
</dbReference>
<dbReference type="SMART" id="SM00191">
    <property type="entry name" value="Int_alpha"/>
    <property type="match status" value="2"/>
</dbReference>
<evidence type="ECO:0000256" key="2">
    <source>
        <dbReference type="ARBA" id="ARBA00022737"/>
    </source>
</evidence>
<protein>
    <recommendedName>
        <fullName evidence="4">ASPIC/UnbV domain-containing protein</fullName>
    </recommendedName>
</protein>
<organism evidence="5 6">
    <name type="scientific">Neolewinella aquimaris</name>
    <dbReference type="NCBI Taxonomy" id="1835722"/>
    <lineage>
        <taxon>Bacteria</taxon>
        <taxon>Pseudomonadati</taxon>
        <taxon>Bacteroidota</taxon>
        <taxon>Saprospiria</taxon>
        <taxon>Saprospirales</taxon>
        <taxon>Lewinellaceae</taxon>
        <taxon>Neolewinella</taxon>
    </lineage>
</organism>
<comment type="caution">
    <text evidence="5">The sequence shown here is derived from an EMBL/GenBank/DDBJ whole genome shotgun (WGS) entry which is preliminary data.</text>
</comment>